<dbReference type="Pfam" id="PF00400">
    <property type="entry name" value="WD40"/>
    <property type="match status" value="1"/>
</dbReference>
<feature type="repeat" description="WD" evidence="8">
    <location>
        <begin position="290"/>
        <end position="331"/>
    </location>
</feature>
<evidence type="ECO:0000313" key="11">
    <source>
        <dbReference type="EMBL" id="KAF2860873.1"/>
    </source>
</evidence>
<dbReference type="InterPro" id="IPR019775">
    <property type="entry name" value="WD40_repeat_CS"/>
</dbReference>
<evidence type="ECO:0000256" key="5">
    <source>
        <dbReference type="ARBA" id="ARBA00022737"/>
    </source>
</evidence>
<dbReference type="GO" id="GO:0032040">
    <property type="term" value="C:small-subunit processome"/>
    <property type="evidence" value="ECO:0007669"/>
    <property type="project" value="TreeGrafter"/>
</dbReference>
<protein>
    <recommendedName>
        <fullName evidence="7">U three protein 7</fullName>
    </recommendedName>
</protein>
<dbReference type="PROSITE" id="PS50294">
    <property type="entry name" value="WD_REPEATS_REGION"/>
    <property type="match status" value="1"/>
</dbReference>
<dbReference type="InterPro" id="IPR001680">
    <property type="entry name" value="WD40_rpt"/>
</dbReference>
<name>A0A6A7C0F7_9PEZI</name>
<accession>A0A6A7C0F7</accession>
<dbReference type="InterPro" id="IPR040315">
    <property type="entry name" value="WDR46/Utp7"/>
</dbReference>
<dbReference type="InterPro" id="IPR036322">
    <property type="entry name" value="WD40_repeat_dom_sf"/>
</dbReference>
<keyword evidence="12" id="KW-1185">Reference proteome</keyword>
<dbReference type="Pfam" id="PF08149">
    <property type="entry name" value="BING4CT"/>
    <property type="match status" value="1"/>
</dbReference>
<dbReference type="Proteomes" id="UP000799421">
    <property type="component" value="Unassembled WGS sequence"/>
</dbReference>
<evidence type="ECO:0000256" key="3">
    <source>
        <dbReference type="ARBA" id="ARBA00022552"/>
    </source>
</evidence>
<feature type="domain" description="BING4 C-terminal" evidence="10">
    <location>
        <begin position="377"/>
        <end position="456"/>
    </location>
</feature>
<keyword evidence="4 8" id="KW-0853">WD repeat</keyword>
<evidence type="ECO:0000256" key="7">
    <source>
        <dbReference type="ARBA" id="ARBA00076453"/>
    </source>
</evidence>
<gene>
    <name evidence="11" type="ORF">K470DRAFT_246445</name>
</gene>
<dbReference type="GO" id="GO:0000462">
    <property type="term" value="P:maturation of SSU-rRNA from tricistronic rRNA transcript (SSU-rRNA, 5.8S rRNA, LSU-rRNA)"/>
    <property type="evidence" value="ECO:0007669"/>
    <property type="project" value="TreeGrafter"/>
</dbReference>
<dbReference type="SMART" id="SM01033">
    <property type="entry name" value="BING4CT"/>
    <property type="match status" value="1"/>
</dbReference>
<evidence type="ECO:0000313" key="12">
    <source>
        <dbReference type="Proteomes" id="UP000799421"/>
    </source>
</evidence>
<feature type="region of interest" description="Disordered" evidence="9">
    <location>
        <begin position="490"/>
        <end position="552"/>
    </location>
</feature>
<dbReference type="OrthoDB" id="10251154at2759"/>
<dbReference type="PROSITE" id="PS00678">
    <property type="entry name" value="WD_REPEATS_1"/>
    <property type="match status" value="1"/>
</dbReference>
<evidence type="ECO:0000256" key="1">
    <source>
        <dbReference type="ARBA" id="ARBA00004099"/>
    </source>
</evidence>
<evidence type="ECO:0000259" key="10">
    <source>
        <dbReference type="SMART" id="SM01033"/>
    </source>
</evidence>
<dbReference type="InterPro" id="IPR015943">
    <property type="entry name" value="WD40/YVTN_repeat-like_dom_sf"/>
</dbReference>
<keyword evidence="3" id="KW-0698">rRNA processing</keyword>
<dbReference type="PANTHER" id="PTHR14085:SF3">
    <property type="entry name" value="WD REPEAT-CONTAINING PROTEIN 46"/>
    <property type="match status" value="1"/>
</dbReference>
<dbReference type="EMBL" id="MU005977">
    <property type="protein sequence ID" value="KAF2860873.1"/>
    <property type="molecule type" value="Genomic_DNA"/>
</dbReference>
<dbReference type="FunFam" id="2.130.10.10:FF:000378">
    <property type="entry name" value="U3 small nucleolar RNA-associated protein 7"/>
    <property type="match status" value="1"/>
</dbReference>
<evidence type="ECO:0000256" key="4">
    <source>
        <dbReference type="ARBA" id="ARBA00022574"/>
    </source>
</evidence>
<dbReference type="GO" id="GO:0030686">
    <property type="term" value="C:90S preribosome"/>
    <property type="evidence" value="ECO:0007669"/>
    <property type="project" value="TreeGrafter"/>
</dbReference>
<dbReference type="Gene3D" id="2.130.10.10">
    <property type="entry name" value="YVTN repeat-like/Quinoprotein amine dehydrogenase"/>
    <property type="match status" value="1"/>
</dbReference>
<keyword evidence="5" id="KW-0677">Repeat</keyword>
<dbReference type="SUPFAM" id="SSF50978">
    <property type="entry name" value="WD40 repeat-like"/>
    <property type="match status" value="1"/>
</dbReference>
<evidence type="ECO:0000256" key="2">
    <source>
        <dbReference type="ARBA" id="ARBA00004604"/>
    </source>
</evidence>
<dbReference type="AlphaFoldDB" id="A0A6A7C0F7"/>
<dbReference type="PROSITE" id="PS50082">
    <property type="entry name" value="WD_REPEATS_2"/>
    <property type="match status" value="1"/>
</dbReference>
<comment type="function">
    <text evidence="1">Involved in nucleolar processing of pre-18S ribosomal RNA.</text>
</comment>
<feature type="compositionally biased region" description="Basic and acidic residues" evidence="9">
    <location>
        <begin position="516"/>
        <end position="532"/>
    </location>
</feature>
<evidence type="ECO:0000256" key="6">
    <source>
        <dbReference type="ARBA" id="ARBA00023242"/>
    </source>
</evidence>
<reference evidence="11" key="1">
    <citation type="journal article" date="2020" name="Stud. Mycol.">
        <title>101 Dothideomycetes genomes: a test case for predicting lifestyles and emergence of pathogens.</title>
        <authorList>
            <person name="Haridas S."/>
            <person name="Albert R."/>
            <person name="Binder M."/>
            <person name="Bloem J."/>
            <person name="Labutti K."/>
            <person name="Salamov A."/>
            <person name="Andreopoulos B."/>
            <person name="Baker S."/>
            <person name="Barry K."/>
            <person name="Bills G."/>
            <person name="Bluhm B."/>
            <person name="Cannon C."/>
            <person name="Castanera R."/>
            <person name="Culley D."/>
            <person name="Daum C."/>
            <person name="Ezra D."/>
            <person name="Gonzalez J."/>
            <person name="Henrissat B."/>
            <person name="Kuo A."/>
            <person name="Liang C."/>
            <person name="Lipzen A."/>
            <person name="Lutzoni F."/>
            <person name="Magnuson J."/>
            <person name="Mondo S."/>
            <person name="Nolan M."/>
            <person name="Ohm R."/>
            <person name="Pangilinan J."/>
            <person name="Park H.-J."/>
            <person name="Ramirez L."/>
            <person name="Alfaro M."/>
            <person name="Sun H."/>
            <person name="Tritt A."/>
            <person name="Yoshinaga Y."/>
            <person name="Zwiers L.-H."/>
            <person name="Turgeon B."/>
            <person name="Goodwin S."/>
            <person name="Spatafora J."/>
            <person name="Crous P."/>
            <person name="Grigoriev I."/>
        </authorList>
    </citation>
    <scope>NUCLEOTIDE SEQUENCE</scope>
    <source>
        <strain evidence="11">CBS 480.64</strain>
    </source>
</reference>
<feature type="region of interest" description="Disordered" evidence="9">
    <location>
        <begin position="1"/>
        <end position="42"/>
    </location>
</feature>
<dbReference type="PANTHER" id="PTHR14085">
    <property type="entry name" value="WD-REPEAT PROTEIN BING4"/>
    <property type="match status" value="1"/>
</dbReference>
<proteinExistence type="predicted"/>
<dbReference type="SMART" id="SM00320">
    <property type="entry name" value="WD40"/>
    <property type="match status" value="4"/>
</dbReference>
<evidence type="ECO:0000256" key="8">
    <source>
        <dbReference type="PROSITE-ProRule" id="PRU00221"/>
    </source>
</evidence>
<keyword evidence="6" id="KW-0539">Nucleus</keyword>
<dbReference type="InterPro" id="IPR012952">
    <property type="entry name" value="BING4_C_dom"/>
</dbReference>
<organism evidence="11 12">
    <name type="scientific">Piedraia hortae CBS 480.64</name>
    <dbReference type="NCBI Taxonomy" id="1314780"/>
    <lineage>
        <taxon>Eukaryota</taxon>
        <taxon>Fungi</taxon>
        <taxon>Dikarya</taxon>
        <taxon>Ascomycota</taxon>
        <taxon>Pezizomycotina</taxon>
        <taxon>Dothideomycetes</taxon>
        <taxon>Dothideomycetidae</taxon>
        <taxon>Capnodiales</taxon>
        <taxon>Piedraiaceae</taxon>
        <taxon>Piedraia</taxon>
    </lineage>
</organism>
<evidence type="ECO:0000256" key="9">
    <source>
        <dbReference type="SAM" id="MobiDB-lite"/>
    </source>
</evidence>
<sequence length="552" mass="62342">METNDLVKANGEVKVQRKKGRAPTARQNAEGAKQRKRLAEANKQYGRGPGIVTRRIKDKKLRGVMGALEERNREAVLQAKDAEVLLEHSAGFIEAEGEMERTYKVQQDEIKAQVGIETAKMGFELKLPDLGPYVCDYMWQTGRDLLLAGRKGHVATMDWRSGKLGCELQLGETVRDAKWLHNNQYFAVAQKRHVYIYDGDGVELHSMDQLTEVTHMEFLPNHFLLATIGNAGWLKWLDTSTGQLVMQRSTKKGKPEAFAQNPYNAVVHVGHQDGTVTLWAPNQSTALAKVLAHRGSVRSLAIDREGRYMVSTGQDLKMAVWDIRNFRPVHTYALRRPGSSVAISDGNLTAVGWGTHTTIWKDLFTIDTTDADRKKSSYLSWGGDGQNVERVRWCPEQDVLGIAHDSGFSSIIVPGAAEPNYDALERNPYQTVKQRQESEVQAALTKLKPEMIALDPNFIGRLDTESNRKTQEQKDFDRLTGDAAERKRIEDLKNRGRGKNSSLRKYLRKKGNRNVMDMHKQRAMELREELKQRRGGSKRQQQALPPSLARFA</sequence>
<comment type="subcellular location">
    <subcellularLocation>
        <location evidence="2">Nucleus</location>
        <location evidence="2">Nucleolus</location>
    </subcellularLocation>
</comment>